<dbReference type="Gene3D" id="3.40.50.1370">
    <property type="entry name" value="Aspartate/ornithine carbamoyltransferase"/>
    <property type="match status" value="2"/>
</dbReference>
<dbReference type="PANTHER" id="PTHR45753:SF6">
    <property type="entry name" value="ASPARTATE CARBAMOYLTRANSFERASE"/>
    <property type="match status" value="1"/>
</dbReference>
<name>A0A8B8KRY4_ABRPR</name>
<dbReference type="PRINTS" id="PR00101">
    <property type="entry name" value="ATCASE"/>
</dbReference>
<feature type="domain" description="Aspartate/ornithine carbamoyltransferase Asp/Orn-binding" evidence="14">
    <location>
        <begin position="245"/>
        <end position="396"/>
    </location>
</feature>
<comment type="subunit">
    <text evidence="4">Homotrimer.</text>
</comment>
<keyword evidence="9" id="KW-0809">Transit peptide</keyword>
<evidence type="ECO:0000256" key="5">
    <source>
        <dbReference type="ARBA" id="ARBA00013008"/>
    </source>
</evidence>
<organism evidence="16 17">
    <name type="scientific">Abrus precatorius</name>
    <name type="common">Indian licorice</name>
    <name type="synonym">Glycine abrus</name>
    <dbReference type="NCBI Taxonomy" id="3816"/>
    <lineage>
        <taxon>Eukaryota</taxon>
        <taxon>Viridiplantae</taxon>
        <taxon>Streptophyta</taxon>
        <taxon>Embryophyta</taxon>
        <taxon>Tracheophyta</taxon>
        <taxon>Spermatophyta</taxon>
        <taxon>Magnoliopsida</taxon>
        <taxon>eudicotyledons</taxon>
        <taxon>Gunneridae</taxon>
        <taxon>Pentapetalae</taxon>
        <taxon>rosids</taxon>
        <taxon>fabids</taxon>
        <taxon>Fabales</taxon>
        <taxon>Fabaceae</taxon>
        <taxon>Papilionoideae</taxon>
        <taxon>50 kb inversion clade</taxon>
        <taxon>NPAAA clade</taxon>
        <taxon>indigoferoid/millettioid clade</taxon>
        <taxon>Abreae</taxon>
        <taxon>Abrus</taxon>
    </lineage>
</organism>
<feature type="domain" description="Aspartate/ornithine carbamoyltransferase carbamoyl-P binding" evidence="15">
    <location>
        <begin position="97"/>
        <end position="237"/>
    </location>
</feature>
<dbReference type="GeneID" id="113858291"/>
<dbReference type="GO" id="GO:0004070">
    <property type="term" value="F:aspartate carbamoyltransferase activity"/>
    <property type="evidence" value="ECO:0007669"/>
    <property type="project" value="UniProtKB-EC"/>
</dbReference>
<evidence type="ECO:0000256" key="6">
    <source>
        <dbReference type="ARBA" id="ARBA00022533"/>
    </source>
</evidence>
<evidence type="ECO:0000256" key="7">
    <source>
        <dbReference type="ARBA" id="ARBA00022640"/>
    </source>
</evidence>
<dbReference type="Proteomes" id="UP000694853">
    <property type="component" value="Unplaced"/>
</dbReference>
<dbReference type="Pfam" id="PF00185">
    <property type="entry name" value="OTCace"/>
    <property type="match status" value="1"/>
</dbReference>
<dbReference type="InterPro" id="IPR036901">
    <property type="entry name" value="Asp/Orn_carbamoylTrfase_sf"/>
</dbReference>
<reference evidence="16" key="1">
    <citation type="journal article" date="2019" name="Toxins">
        <title>Detection of Abrin-Like and Prepropulchellin-Like Toxin Genes and Transcripts Using Whole Genome Sequencing and Full-Length Transcript Sequencing of Abrus precatorius.</title>
        <authorList>
            <person name="Hovde B.T."/>
            <person name="Daligault H.E."/>
            <person name="Hanschen E.R."/>
            <person name="Kunde Y.A."/>
            <person name="Johnson M.B."/>
            <person name="Starkenburg S.R."/>
            <person name="Johnson S.L."/>
        </authorList>
    </citation>
    <scope>NUCLEOTIDE SEQUENCE [LARGE SCALE GENOMIC DNA]</scope>
</reference>
<comment type="similarity">
    <text evidence="3">Belongs to the aspartate/ornithine carbamoyltransferase superfamily. ATCase family.</text>
</comment>
<proteinExistence type="inferred from homology"/>
<sequence>MAASSSLSSSSAPMELFPPKSKITKWPRYSICCHNKVSFIKPSYLKSLHPPNSRFLSINTSSKKRILQRDAFQFHCRVLEIEGAPSFSVGQKFQLDDIIEAQQFDRDILNALFEVTHEMENIEKNSPGNQILKGYLMATLFYEPSTRTRLSFESAMRRLGGEVLTTENAREFSSAAKGETLEDTIRTIEGYSDIIVMRHFESGAARRAAATAGIPIINAGDGPGQHPTQALLDIYTIGREVGKLDGIKVGLVGDLANGRTVRSLAYLLAKYKDVKIYFVAPDVVKMKDDIKDYLTSKGVEWEESADLVEVASKCDVVYQTRIQKERFGERIDLYEKARGKYIVNQDILKVMPRHAVVMHPLPRLDEITVDVDADPRAAYFRQAKYGLYIRMALLKLLLVGW</sequence>
<protein>
    <recommendedName>
        <fullName evidence="5">aspartate carbamoyltransferase</fullName>
        <ecNumber evidence="5">2.1.3.2</ecNumber>
    </recommendedName>
</protein>
<dbReference type="UniPathway" id="UPA00070">
    <property type="reaction ID" value="UER00116"/>
</dbReference>
<evidence type="ECO:0000256" key="10">
    <source>
        <dbReference type="ARBA" id="ARBA00022975"/>
    </source>
</evidence>
<dbReference type="EC" id="2.1.3.2" evidence="5"/>
<dbReference type="InterPro" id="IPR002082">
    <property type="entry name" value="Asp_carbamoyltransf"/>
</dbReference>
<dbReference type="FunFam" id="3.40.50.1370:FF:000001">
    <property type="entry name" value="Aspartate carbamoyltransferase"/>
    <property type="match status" value="1"/>
</dbReference>
<dbReference type="AlphaFoldDB" id="A0A8B8KRY4"/>
<dbReference type="SUPFAM" id="SSF53671">
    <property type="entry name" value="Aspartate/ornithine carbamoyltransferase"/>
    <property type="match status" value="1"/>
</dbReference>
<evidence type="ECO:0000313" key="16">
    <source>
        <dbReference type="Proteomes" id="UP000694853"/>
    </source>
</evidence>
<dbReference type="InterPro" id="IPR006130">
    <property type="entry name" value="Asp/Orn_carbamoylTrfase"/>
</dbReference>
<evidence type="ECO:0000256" key="13">
    <source>
        <dbReference type="RuleBase" id="RU003634"/>
    </source>
</evidence>
<dbReference type="PRINTS" id="PR00100">
    <property type="entry name" value="AOTCASE"/>
</dbReference>
<dbReference type="FunFam" id="3.40.50.1370:FF:000002">
    <property type="entry name" value="Aspartate carbamoyltransferase 2"/>
    <property type="match status" value="1"/>
</dbReference>
<comment type="function">
    <text evidence="11">Catalyzes the condensation of carbamoyl phosphate and aspartate to form carbamoyl aspartate and inorganic phosphate, the committed step in the de novo pyrimidine nucleotide biosynthesis pathway.</text>
</comment>
<keyword evidence="7" id="KW-0934">Plastid</keyword>
<evidence type="ECO:0000256" key="2">
    <source>
        <dbReference type="ARBA" id="ARBA00004852"/>
    </source>
</evidence>
<dbReference type="GO" id="GO:0006207">
    <property type="term" value="P:'de novo' pyrimidine nucleobase biosynthetic process"/>
    <property type="evidence" value="ECO:0007669"/>
    <property type="project" value="InterPro"/>
</dbReference>
<reference evidence="17" key="2">
    <citation type="submission" date="2025-08" db="UniProtKB">
        <authorList>
            <consortium name="RefSeq"/>
        </authorList>
    </citation>
    <scope>IDENTIFICATION</scope>
    <source>
        <tissue evidence="17">Young leaves</tissue>
    </source>
</reference>
<dbReference type="PANTHER" id="PTHR45753">
    <property type="entry name" value="ORNITHINE CARBAMOYLTRANSFERASE, MITOCHONDRIAL"/>
    <property type="match status" value="1"/>
</dbReference>
<keyword evidence="10" id="KW-0665">Pyrimidine biosynthesis</keyword>
<keyword evidence="6" id="KW-0021">Allosteric enzyme</keyword>
<dbReference type="Pfam" id="PF02729">
    <property type="entry name" value="OTCace_N"/>
    <property type="match status" value="1"/>
</dbReference>
<dbReference type="GO" id="GO:0044205">
    <property type="term" value="P:'de novo' UMP biosynthetic process"/>
    <property type="evidence" value="ECO:0007669"/>
    <property type="project" value="UniProtKB-UniPathway"/>
</dbReference>
<evidence type="ECO:0000256" key="8">
    <source>
        <dbReference type="ARBA" id="ARBA00022679"/>
    </source>
</evidence>
<comment type="pathway">
    <text evidence="2">Pyrimidine metabolism; UMP biosynthesis via de novo pathway; (S)-dihydroorotate from bicarbonate: step 2/3.</text>
</comment>
<evidence type="ECO:0000256" key="4">
    <source>
        <dbReference type="ARBA" id="ARBA00011233"/>
    </source>
</evidence>
<accession>A0A8B8KRY4</accession>
<comment type="catalytic activity">
    <reaction evidence="12">
        <text>carbamoyl phosphate + L-aspartate = N-carbamoyl-L-aspartate + phosphate + H(+)</text>
        <dbReference type="Rhea" id="RHEA:20013"/>
        <dbReference type="ChEBI" id="CHEBI:15378"/>
        <dbReference type="ChEBI" id="CHEBI:29991"/>
        <dbReference type="ChEBI" id="CHEBI:32814"/>
        <dbReference type="ChEBI" id="CHEBI:43474"/>
        <dbReference type="ChEBI" id="CHEBI:58228"/>
        <dbReference type="EC" id="2.1.3.2"/>
    </reaction>
</comment>
<evidence type="ECO:0000256" key="1">
    <source>
        <dbReference type="ARBA" id="ARBA00004229"/>
    </source>
</evidence>
<gene>
    <name evidence="17" type="primary">LOC113858291</name>
</gene>
<comment type="subcellular location">
    <subcellularLocation>
        <location evidence="1">Plastid</location>
        <location evidence="1">Chloroplast</location>
    </subcellularLocation>
</comment>
<dbReference type="OrthoDB" id="1924069at2759"/>
<dbReference type="GO" id="GO:0016597">
    <property type="term" value="F:amino acid binding"/>
    <property type="evidence" value="ECO:0007669"/>
    <property type="project" value="InterPro"/>
</dbReference>
<dbReference type="InterPro" id="IPR006132">
    <property type="entry name" value="Asp/Orn_carbamoyltranf_P-bd"/>
</dbReference>
<evidence type="ECO:0000313" key="17">
    <source>
        <dbReference type="RefSeq" id="XP_027346656.1"/>
    </source>
</evidence>
<dbReference type="NCBIfam" id="TIGR00670">
    <property type="entry name" value="asp_carb_tr"/>
    <property type="match status" value="1"/>
</dbReference>
<dbReference type="PROSITE" id="PS00097">
    <property type="entry name" value="CARBAMOYLTRANSFERASE"/>
    <property type="match status" value="1"/>
</dbReference>
<dbReference type="GO" id="GO:0006520">
    <property type="term" value="P:amino acid metabolic process"/>
    <property type="evidence" value="ECO:0007669"/>
    <property type="project" value="InterPro"/>
</dbReference>
<dbReference type="GO" id="GO:0009507">
    <property type="term" value="C:chloroplast"/>
    <property type="evidence" value="ECO:0007669"/>
    <property type="project" value="UniProtKB-SubCell"/>
</dbReference>
<keyword evidence="16" id="KW-1185">Reference proteome</keyword>
<evidence type="ECO:0000256" key="9">
    <source>
        <dbReference type="ARBA" id="ARBA00022946"/>
    </source>
</evidence>
<evidence type="ECO:0000256" key="11">
    <source>
        <dbReference type="ARBA" id="ARBA00043884"/>
    </source>
</evidence>
<dbReference type="InterPro" id="IPR006131">
    <property type="entry name" value="Asp_carbamoyltransf_Asp/Orn-bd"/>
</dbReference>
<evidence type="ECO:0000256" key="12">
    <source>
        <dbReference type="ARBA" id="ARBA00048859"/>
    </source>
</evidence>
<evidence type="ECO:0000259" key="14">
    <source>
        <dbReference type="Pfam" id="PF00185"/>
    </source>
</evidence>
<evidence type="ECO:0000256" key="3">
    <source>
        <dbReference type="ARBA" id="ARBA00008896"/>
    </source>
</evidence>
<dbReference type="RefSeq" id="XP_027346656.1">
    <property type="nucleotide sequence ID" value="XM_027490855.1"/>
</dbReference>
<keyword evidence="8 13" id="KW-0808">Transferase</keyword>
<dbReference type="NCBIfam" id="NF002032">
    <property type="entry name" value="PRK00856.1"/>
    <property type="match status" value="1"/>
</dbReference>
<evidence type="ECO:0000259" key="15">
    <source>
        <dbReference type="Pfam" id="PF02729"/>
    </source>
</evidence>
<dbReference type="KEGG" id="aprc:113858291"/>
<dbReference type="HAMAP" id="MF_00001">
    <property type="entry name" value="Asp_carb_tr"/>
    <property type="match status" value="1"/>
</dbReference>